<evidence type="ECO:0000256" key="2">
    <source>
        <dbReference type="SAM" id="MobiDB-lite"/>
    </source>
</evidence>
<comment type="caution">
    <text evidence="3">The sequence shown here is derived from an EMBL/GenBank/DDBJ whole genome shotgun (WGS) entry which is preliminary data.</text>
</comment>
<evidence type="ECO:0000313" key="4">
    <source>
        <dbReference type="Proteomes" id="UP000474159"/>
    </source>
</evidence>
<proteinExistence type="predicted"/>
<name>A0A6L3SWK0_9HYPH</name>
<feature type="coiled-coil region" evidence="1">
    <location>
        <begin position="95"/>
        <end position="125"/>
    </location>
</feature>
<dbReference type="Proteomes" id="UP000474159">
    <property type="component" value="Unassembled WGS sequence"/>
</dbReference>
<evidence type="ECO:0000256" key="1">
    <source>
        <dbReference type="SAM" id="Coils"/>
    </source>
</evidence>
<sequence>MSNRPQRSSKVLENLPSSLEKPSKGRAPSMLSLASSMLREIAEPRPVGDTIKLAIARAARAVSSHLPEPMSYARAENLWRGEARRIDAAEMDAIRAAHAARAKSLRQEIQQAQALVDQLEALAASVTAGRPRRSDLEFRKAADEARKMAHTLRQIALENSEA</sequence>
<accession>A0A6L3SWK0</accession>
<protein>
    <submittedName>
        <fullName evidence="3">Uncharacterized protein</fullName>
    </submittedName>
</protein>
<reference evidence="3 4" key="1">
    <citation type="submission" date="2019-09" db="EMBL/GenBank/DDBJ databases">
        <title>YIM 48816 draft genome.</title>
        <authorList>
            <person name="Jiang L."/>
        </authorList>
    </citation>
    <scope>NUCLEOTIDE SEQUENCE [LARGE SCALE GENOMIC DNA]</scope>
    <source>
        <strain evidence="3 4">YIM 48816</strain>
    </source>
</reference>
<dbReference type="EMBL" id="VZZK01000029">
    <property type="protein sequence ID" value="KAB1076521.1"/>
    <property type="molecule type" value="Genomic_DNA"/>
</dbReference>
<organism evidence="3 4">
    <name type="scientific">Methylobacterium soli</name>
    <dbReference type="NCBI Taxonomy" id="553447"/>
    <lineage>
        <taxon>Bacteria</taxon>
        <taxon>Pseudomonadati</taxon>
        <taxon>Pseudomonadota</taxon>
        <taxon>Alphaproteobacteria</taxon>
        <taxon>Hyphomicrobiales</taxon>
        <taxon>Methylobacteriaceae</taxon>
        <taxon>Methylobacterium</taxon>
    </lineage>
</organism>
<evidence type="ECO:0000313" key="3">
    <source>
        <dbReference type="EMBL" id="KAB1076521.1"/>
    </source>
</evidence>
<dbReference type="AlphaFoldDB" id="A0A6L3SWK0"/>
<gene>
    <name evidence="3" type="ORF">F6X53_22720</name>
</gene>
<feature type="region of interest" description="Disordered" evidence="2">
    <location>
        <begin position="1"/>
        <end position="28"/>
    </location>
</feature>
<feature type="compositionally biased region" description="Polar residues" evidence="2">
    <location>
        <begin position="1"/>
        <end position="17"/>
    </location>
</feature>
<keyword evidence="1" id="KW-0175">Coiled coil</keyword>
<dbReference type="OrthoDB" id="8456505at2"/>
<keyword evidence="4" id="KW-1185">Reference proteome</keyword>